<organism evidence="13">
    <name type="scientific">Homalodisca liturata</name>
    <dbReference type="NCBI Taxonomy" id="320908"/>
    <lineage>
        <taxon>Eukaryota</taxon>
        <taxon>Metazoa</taxon>
        <taxon>Ecdysozoa</taxon>
        <taxon>Arthropoda</taxon>
        <taxon>Hexapoda</taxon>
        <taxon>Insecta</taxon>
        <taxon>Pterygota</taxon>
        <taxon>Neoptera</taxon>
        <taxon>Paraneoptera</taxon>
        <taxon>Hemiptera</taxon>
        <taxon>Auchenorrhyncha</taxon>
        <taxon>Membracoidea</taxon>
        <taxon>Cicadellidae</taxon>
        <taxon>Cicadellinae</taxon>
        <taxon>Proconiini</taxon>
        <taxon>Homalodisca</taxon>
    </lineage>
</organism>
<evidence type="ECO:0000259" key="12">
    <source>
        <dbReference type="PROSITE" id="PS50157"/>
    </source>
</evidence>
<dbReference type="FunFam" id="3.30.710.10:FF:000091">
    <property type="entry name" value="Lola, isoform F"/>
    <property type="match status" value="1"/>
</dbReference>
<proteinExistence type="predicted"/>
<dbReference type="InterPro" id="IPR036236">
    <property type="entry name" value="Znf_C2H2_sf"/>
</dbReference>
<keyword evidence="2" id="KW-0217">Developmental protein</keyword>
<evidence type="ECO:0000259" key="11">
    <source>
        <dbReference type="PROSITE" id="PS50097"/>
    </source>
</evidence>
<dbReference type="GO" id="GO:0007464">
    <property type="term" value="P:R3/R4 cell fate commitment"/>
    <property type="evidence" value="ECO:0007669"/>
    <property type="project" value="UniProtKB-ARBA"/>
</dbReference>
<keyword evidence="9" id="KW-0479">Metal-binding</keyword>
<dbReference type="InterPro" id="IPR013087">
    <property type="entry name" value="Znf_C2H2_type"/>
</dbReference>
<keyword evidence="9" id="KW-0863">Zinc-finger</keyword>
<dbReference type="GO" id="GO:0008406">
    <property type="term" value="P:gonad development"/>
    <property type="evidence" value="ECO:0007669"/>
    <property type="project" value="UniProtKB-ARBA"/>
</dbReference>
<dbReference type="GO" id="GO:0045476">
    <property type="term" value="P:nurse cell apoptotic process"/>
    <property type="evidence" value="ECO:0007669"/>
    <property type="project" value="UniProtKB-ARBA"/>
</dbReference>
<keyword evidence="5" id="KW-0805">Transcription regulation</keyword>
<dbReference type="GO" id="GO:0008270">
    <property type="term" value="F:zinc ion binding"/>
    <property type="evidence" value="ECO:0007669"/>
    <property type="project" value="UniProtKB-KW"/>
</dbReference>
<feature type="region of interest" description="Disordered" evidence="10">
    <location>
        <begin position="271"/>
        <end position="290"/>
    </location>
</feature>
<feature type="compositionally biased region" description="Acidic residues" evidence="10">
    <location>
        <begin position="276"/>
        <end position="290"/>
    </location>
</feature>
<dbReference type="GO" id="GO:0007526">
    <property type="term" value="P:larval somatic muscle development"/>
    <property type="evidence" value="ECO:0007669"/>
    <property type="project" value="UniProtKB-ARBA"/>
</dbReference>
<evidence type="ECO:0000256" key="2">
    <source>
        <dbReference type="ARBA" id="ARBA00022473"/>
    </source>
</evidence>
<dbReference type="InterPro" id="IPR000210">
    <property type="entry name" value="BTB/POZ_dom"/>
</dbReference>
<evidence type="ECO:0000256" key="7">
    <source>
        <dbReference type="ARBA" id="ARBA00023242"/>
    </source>
</evidence>
<feature type="region of interest" description="Disordered" evidence="10">
    <location>
        <begin position="113"/>
        <end position="199"/>
    </location>
</feature>
<dbReference type="Gene3D" id="3.30.160.60">
    <property type="entry name" value="Classic Zinc Finger"/>
    <property type="match status" value="1"/>
</dbReference>
<dbReference type="EMBL" id="GECU01006763">
    <property type="protein sequence ID" value="JAT00944.1"/>
    <property type="molecule type" value="Transcribed_RNA"/>
</dbReference>
<name>A0A1B6JPX7_9HEMI</name>
<sequence>MADQQFCLRWNNHQSTLISVFDTLLENGTLVDCTLAAEGQYLKAHKVVLSACSPYLETLLSQHYEKHPIVILKDVKFTELKSMMDYMYRGEVNISQDQLGTFLKAAESLQIKGLSDNGDGDARDVGSTAKAPPPRKATQPAPPSRPEPEEPPSPAHRSRDGSISPSSRKRRRIRRNSQGDDSNLGDSHLETSNSCDLPSQAQAAPLVPNIPATVTSSITTTPIIKTPIVKPETESNLINRIDTSNLNSLPPESGLLKEKIEPISEPLLEPKTEYDANNDDSVEDLTLDDDDDMDGMDISNMSNMSNMSRPGPSHGNDISNQGFAPWHLGNQSGTDEVFMAAQEAVSAHRDSQGGGRYASNSTQSAKHRCTQCGRSYSWLSSLKQHLIRECGKEPMFSCQVCSYRTFRSNNLKRHYAARHNII</sequence>
<evidence type="ECO:0000256" key="5">
    <source>
        <dbReference type="ARBA" id="ARBA00023015"/>
    </source>
</evidence>
<keyword evidence="7" id="KW-0539">Nucleus</keyword>
<dbReference type="PANTHER" id="PTHR23110">
    <property type="entry name" value="BTB DOMAIN TRANSCRIPTION FACTOR"/>
    <property type="match status" value="1"/>
</dbReference>
<evidence type="ECO:0000256" key="3">
    <source>
        <dbReference type="ARBA" id="ARBA00022782"/>
    </source>
</evidence>
<accession>A0A1B6JPX7</accession>
<dbReference type="GO" id="GO:0035167">
    <property type="term" value="P:larval lymph gland hemopoiesis"/>
    <property type="evidence" value="ECO:0007669"/>
    <property type="project" value="UniProtKB-ARBA"/>
</dbReference>
<keyword evidence="4" id="KW-0524">Neurogenesis</keyword>
<dbReference type="SUPFAM" id="SSF57667">
    <property type="entry name" value="beta-beta-alpha zinc fingers"/>
    <property type="match status" value="1"/>
</dbReference>
<evidence type="ECO:0008006" key="14">
    <source>
        <dbReference type="Google" id="ProtNLM"/>
    </source>
</evidence>
<keyword evidence="3" id="KW-0221">Differentiation</keyword>
<dbReference type="GO" id="GO:0006357">
    <property type="term" value="P:regulation of transcription by RNA polymerase II"/>
    <property type="evidence" value="ECO:0007669"/>
    <property type="project" value="TreeGrafter"/>
</dbReference>
<reference evidence="13" key="1">
    <citation type="submission" date="2015-11" db="EMBL/GenBank/DDBJ databases">
        <title>De novo transcriptome assembly of four potential Pierce s Disease insect vectors from Arizona vineyards.</title>
        <authorList>
            <person name="Tassone E.E."/>
        </authorList>
    </citation>
    <scope>NUCLEOTIDE SEQUENCE</scope>
</reference>
<feature type="compositionally biased region" description="Pro residues" evidence="10">
    <location>
        <begin position="131"/>
        <end position="145"/>
    </location>
</feature>
<dbReference type="SMART" id="SM00355">
    <property type="entry name" value="ZnF_C2H2"/>
    <property type="match status" value="2"/>
</dbReference>
<protein>
    <recommendedName>
        <fullName evidence="14">BTB domain-containing protein</fullName>
    </recommendedName>
</protein>
<keyword evidence="9" id="KW-0862">Zinc</keyword>
<evidence type="ECO:0000256" key="4">
    <source>
        <dbReference type="ARBA" id="ARBA00022902"/>
    </source>
</evidence>
<dbReference type="SUPFAM" id="SSF54695">
    <property type="entry name" value="POZ domain"/>
    <property type="match status" value="1"/>
</dbReference>
<evidence type="ECO:0000313" key="13">
    <source>
        <dbReference type="EMBL" id="JAT00944.1"/>
    </source>
</evidence>
<dbReference type="InterPro" id="IPR011333">
    <property type="entry name" value="SKP1/BTB/POZ_sf"/>
</dbReference>
<feature type="compositionally biased region" description="Polar residues" evidence="10">
    <location>
        <begin position="179"/>
        <end position="199"/>
    </location>
</feature>
<evidence type="ECO:0000256" key="9">
    <source>
        <dbReference type="PROSITE-ProRule" id="PRU00042"/>
    </source>
</evidence>
<keyword evidence="6" id="KW-0804">Transcription</keyword>
<dbReference type="GO" id="GO:0016199">
    <property type="term" value="P:axon midline choice point recognition"/>
    <property type="evidence" value="ECO:0007669"/>
    <property type="project" value="UniProtKB-ARBA"/>
</dbReference>
<dbReference type="CDD" id="cd18315">
    <property type="entry name" value="BTB_POZ_BAB-like"/>
    <property type="match status" value="1"/>
</dbReference>
<feature type="domain" description="C2H2-type" evidence="12">
    <location>
        <begin position="367"/>
        <end position="394"/>
    </location>
</feature>
<dbReference type="SMART" id="SM00225">
    <property type="entry name" value="BTB"/>
    <property type="match status" value="1"/>
</dbReference>
<dbReference type="Pfam" id="PF00651">
    <property type="entry name" value="BTB"/>
    <property type="match status" value="1"/>
</dbReference>
<gene>
    <name evidence="13" type="ORF">g.23471</name>
</gene>
<feature type="domain" description="BTB" evidence="11">
    <location>
        <begin position="31"/>
        <end position="96"/>
    </location>
</feature>
<dbReference type="PROSITE" id="PS50097">
    <property type="entry name" value="BTB"/>
    <property type="match status" value="1"/>
</dbReference>
<dbReference type="GO" id="GO:0048813">
    <property type="term" value="P:dendrite morphogenesis"/>
    <property type="evidence" value="ECO:0007669"/>
    <property type="project" value="UniProtKB-ARBA"/>
</dbReference>
<dbReference type="GO" id="GO:0005634">
    <property type="term" value="C:nucleus"/>
    <property type="evidence" value="ECO:0007669"/>
    <property type="project" value="UniProtKB-SubCell"/>
</dbReference>
<evidence type="ECO:0000256" key="8">
    <source>
        <dbReference type="ARBA" id="ARBA00037382"/>
    </source>
</evidence>
<evidence type="ECO:0000256" key="1">
    <source>
        <dbReference type="ARBA" id="ARBA00004123"/>
    </source>
</evidence>
<dbReference type="PANTHER" id="PTHR23110:SF111">
    <property type="entry name" value="LONGITUDINALS LACKING PROTEIN, ISOFORMS F_I_K_T"/>
    <property type="match status" value="1"/>
</dbReference>
<comment type="subcellular location">
    <subcellularLocation>
        <location evidence="1">Nucleus</location>
    </subcellularLocation>
</comment>
<dbReference type="InterPro" id="IPR051095">
    <property type="entry name" value="Dros_DevTransReg"/>
</dbReference>
<dbReference type="Gene3D" id="3.30.710.10">
    <property type="entry name" value="Potassium Channel Kv1.1, Chain A"/>
    <property type="match status" value="1"/>
</dbReference>
<evidence type="ECO:0000256" key="10">
    <source>
        <dbReference type="SAM" id="MobiDB-lite"/>
    </source>
</evidence>
<dbReference type="AlphaFoldDB" id="A0A1B6JPX7"/>
<comment type="function">
    <text evidence="8">Putative transcription factor required for axon growth and guidance in the central and peripheral nervous systems. Repels CNS axons away from the midline by promoting the expression of the midline repellent sli and its receptor robo.</text>
</comment>
<dbReference type="PROSITE" id="PS50157">
    <property type="entry name" value="ZINC_FINGER_C2H2_2"/>
    <property type="match status" value="1"/>
</dbReference>
<dbReference type="GO" id="GO:0045467">
    <property type="term" value="P:R7 cell development"/>
    <property type="evidence" value="ECO:0007669"/>
    <property type="project" value="UniProtKB-ARBA"/>
</dbReference>
<evidence type="ECO:0000256" key="6">
    <source>
        <dbReference type="ARBA" id="ARBA00023163"/>
    </source>
</evidence>